<sequence length="67" mass="7304">MEKLTFIGSTSEDGDCPSVYETETGDLVIQGDLVTDPDVVGQARHVKAQEGFVLVPRELLVRFAPRA</sequence>
<gene>
    <name evidence="1" type="ORF">I2501_10905</name>
</gene>
<accession>A0A931FDV8</accession>
<protein>
    <submittedName>
        <fullName evidence="1">Uncharacterized protein</fullName>
    </submittedName>
</protein>
<organism evidence="1 2">
    <name type="scientific">Streptacidiphilus fuscans</name>
    <dbReference type="NCBI Taxonomy" id="2789292"/>
    <lineage>
        <taxon>Bacteria</taxon>
        <taxon>Bacillati</taxon>
        <taxon>Actinomycetota</taxon>
        <taxon>Actinomycetes</taxon>
        <taxon>Kitasatosporales</taxon>
        <taxon>Streptomycetaceae</taxon>
        <taxon>Streptacidiphilus</taxon>
    </lineage>
</organism>
<evidence type="ECO:0000313" key="1">
    <source>
        <dbReference type="EMBL" id="MBF9068540.1"/>
    </source>
</evidence>
<keyword evidence="2" id="KW-1185">Reference proteome</keyword>
<name>A0A931FDV8_9ACTN</name>
<dbReference type="AlphaFoldDB" id="A0A931FDV8"/>
<proteinExistence type="predicted"/>
<reference evidence="1" key="1">
    <citation type="submission" date="2020-11" db="EMBL/GenBank/DDBJ databases">
        <title>Isolation and identification of active actinomycetes.</title>
        <authorList>
            <person name="Yu B."/>
        </authorList>
    </citation>
    <scope>NUCLEOTIDE SEQUENCE</scope>
    <source>
        <strain evidence="1">NEAU-YB345</strain>
    </source>
</reference>
<comment type="caution">
    <text evidence="1">The sequence shown here is derived from an EMBL/GenBank/DDBJ whole genome shotgun (WGS) entry which is preliminary data.</text>
</comment>
<dbReference type="Proteomes" id="UP000657385">
    <property type="component" value="Unassembled WGS sequence"/>
</dbReference>
<dbReference type="EMBL" id="JADPRT010000004">
    <property type="protein sequence ID" value="MBF9068540.1"/>
    <property type="molecule type" value="Genomic_DNA"/>
</dbReference>
<evidence type="ECO:0000313" key="2">
    <source>
        <dbReference type="Proteomes" id="UP000657385"/>
    </source>
</evidence>